<dbReference type="Proteomes" id="UP000075880">
    <property type="component" value="Unassembled WGS sequence"/>
</dbReference>
<protein>
    <submittedName>
        <fullName evidence="1">Uncharacterized protein</fullName>
    </submittedName>
</protein>
<keyword evidence="2" id="KW-1185">Reference proteome</keyword>
<dbReference type="EnsemblMetazoa" id="ENSAATROPT009131">
    <property type="protein sequence ID" value="ENSAATROPP008254"/>
    <property type="gene ID" value="ENSAATROPG007438"/>
</dbReference>
<reference evidence="1" key="1">
    <citation type="submission" date="2024-04" db="UniProtKB">
        <authorList>
            <consortium name="EnsemblMetazoa"/>
        </authorList>
    </citation>
    <scope>IDENTIFICATION</scope>
    <source>
        <strain evidence="1">EBRO</strain>
    </source>
</reference>
<dbReference type="AlphaFoldDB" id="A0AAG5DBT0"/>
<name>A0AAG5DBT0_ANOAO</name>
<proteinExistence type="predicted"/>
<sequence length="126" mass="14167">MLLTYLYQMGVGKYRQYGAFSSSVATLRRAYLAALMICCGSDFGSRLGSRQPSRASSATRPMHSRDHLWISLSKSSGNSWRSSSSCWQRSMNSSVTCSNGDTYRRTVDNWRTGFCTRDRNSRHGSP</sequence>
<evidence type="ECO:0000313" key="1">
    <source>
        <dbReference type="EnsemblMetazoa" id="ENSAATROPP008254"/>
    </source>
</evidence>
<organism evidence="1 2">
    <name type="scientific">Anopheles atroparvus</name>
    <name type="common">European mosquito</name>
    <dbReference type="NCBI Taxonomy" id="41427"/>
    <lineage>
        <taxon>Eukaryota</taxon>
        <taxon>Metazoa</taxon>
        <taxon>Ecdysozoa</taxon>
        <taxon>Arthropoda</taxon>
        <taxon>Hexapoda</taxon>
        <taxon>Insecta</taxon>
        <taxon>Pterygota</taxon>
        <taxon>Neoptera</taxon>
        <taxon>Endopterygota</taxon>
        <taxon>Diptera</taxon>
        <taxon>Nematocera</taxon>
        <taxon>Culicoidea</taxon>
        <taxon>Culicidae</taxon>
        <taxon>Anophelinae</taxon>
        <taxon>Anopheles</taxon>
    </lineage>
</organism>
<accession>A0AAG5DBT0</accession>
<evidence type="ECO:0000313" key="2">
    <source>
        <dbReference type="Proteomes" id="UP000075880"/>
    </source>
</evidence>